<organism evidence="2 3">
    <name type="scientific">Cryptolaemus montrouzieri</name>
    <dbReference type="NCBI Taxonomy" id="559131"/>
    <lineage>
        <taxon>Eukaryota</taxon>
        <taxon>Metazoa</taxon>
        <taxon>Ecdysozoa</taxon>
        <taxon>Arthropoda</taxon>
        <taxon>Hexapoda</taxon>
        <taxon>Insecta</taxon>
        <taxon>Pterygota</taxon>
        <taxon>Neoptera</taxon>
        <taxon>Endopterygota</taxon>
        <taxon>Coleoptera</taxon>
        <taxon>Polyphaga</taxon>
        <taxon>Cucujiformia</taxon>
        <taxon>Coccinelloidea</taxon>
        <taxon>Coccinellidae</taxon>
        <taxon>Scymninae</taxon>
        <taxon>Scymnini</taxon>
        <taxon>Cryptolaemus</taxon>
    </lineage>
</organism>
<feature type="region of interest" description="Disordered" evidence="1">
    <location>
        <begin position="43"/>
        <end position="72"/>
    </location>
</feature>
<sequence>MESLPEDRQGMSRPGTGQDSMWDVGGRVLRRWAPVALTATAFQQTRQRSQTNSPVDGAAQETQPALIQAESSRQMQIQTRDSLITSVLYPNDDCRSFEFCILFI</sequence>
<dbReference type="AlphaFoldDB" id="A0ABD2P876"/>
<dbReference type="Proteomes" id="UP001516400">
    <property type="component" value="Unassembled WGS sequence"/>
</dbReference>
<comment type="caution">
    <text evidence="2">The sequence shown here is derived from an EMBL/GenBank/DDBJ whole genome shotgun (WGS) entry which is preliminary data.</text>
</comment>
<evidence type="ECO:0000313" key="3">
    <source>
        <dbReference type="Proteomes" id="UP001516400"/>
    </source>
</evidence>
<feature type="compositionally biased region" description="Basic and acidic residues" evidence="1">
    <location>
        <begin position="1"/>
        <end position="10"/>
    </location>
</feature>
<keyword evidence="3" id="KW-1185">Reference proteome</keyword>
<protein>
    <submittedName>
        <fullName evidence="2">Uncharacterized protein</fullName>
    </submittedName>
</protein>
<feature type="region of interest" description="Disordered" evidence="1">
    <location>
        <begin position="1"/>
        <end position="23"/>
    </location>
</feature>
<dbReference type="EMBL" id="JABFTP020000185">
    <property type="protein sequence ID" value="KAL3286881.1"/>
    <property type="molecule type" value="Genomic_DNA"/>
</dbReference>
<evidence type="ECO:0000313" key="2">
    <source>
        <dbReference type="EMBL" id="KAL3286881.1"/>
    </source>
</evidence>
<reference evidence="2 3" key="1">
    <citation type="journal article" date="2021" name="BMC Biol.">
        <title>Horizontally acquired antibacterial genes associated with adaptive radiation of ladybird beetles.</title>
        <authorList>
            <person name="Li H.S."/>
            <person name="Tang X.F."/>
            <person name="Huang Y.H."/>
            <person name="Xu Z.Y."/>
            <person name="Chen M.L."/>
            <person name="Du X.Y."/>
            <person name="Qiu B.Y."/>
            <person name="Chen P.T."/>
            <person name="Zhang W."/>
            <person name="Slipinski A."/>
            <person name="Escalona H.E."/>
            <person name="Waterhouse R.M."/>
            <person name="Zwick A."/>
            <person name="Pang H."/>
        </authorList>
    </citation>
    <scope>NUCLEOTIDE SEQUENCE [LARGE SCALE GENOMIC DNA]</scope>
    <source>
        <strain evidence="2">SYSU2018</strain>
    </source>
</reference>
<name>A0ABD2P876_9CUCU</name>
<accession>A0ABD2P876</accession>
<gene>
    <name evidence="2" type="ORF">HHI36_001369</name>
</gene>
<evidence type="ECO:0000256" key="1">
    <source>
        <dbReference type="SAM" id="MobiDB-lite"/>
    </source>
</evidence>
<proteinExistence type="predicted"/>